<dbReference type="EMBL" id="JANBUO010002239">
    <property type="protein sequence ID" value="KAJ2795295.1"/>
    <property type="molecule type" value="Genomic_DNA"/>
</dbReference>
<dbReference type="InterPro" id="IPR027417">
    <property type="entry name" value="P-loop_NTPase"/>
</dbReference>
<name>A0A9W8HVS4_9FUNG</name>
<proteinExistence type="predicted"/>
<sequence>LAQPIYDKIVHHGQSRGNEEEYRRFGKLKEINKSPRVSLELSECLQFDEPVKEDNDTHTPEKLTSYAQDTIEPVIILGPRHVGKSHLMLEIAARMASDPGVVVIYIADCAELRINGNENDSFRYTSFIEHLTCAFCNYEFFGELVNHWYLETGMGASHSKMRDATQRLLGSIRQHTRKEGVTPVVFLDHCEEILFARSTEVIVSVSDLTQRLGLVTVMSGSDPVVMDMDSLPRSLKCVVAGPFSHEDAMNMFVATHGCVPISDAELKQLFVAAEYYPLDIERMLAQLENQNMLPRGSTQKERQRALSDVIADQELSRRMRVAQMHMRFQKHTLIAHARTLDSADSIRRIGPKRNIIDSNDPNLVNIKREVQLTLFMMHHAIPLKTGARRDLQFIMPEIASVSANPTDSLNIVDLLADTEPSMAKEMPASERPLSCHPPAACDIMYGMHFRGSVREQFSWMERKGNRLDVDPYIRLRYYDMLLMETGRIRGECRNALEDVSWSNNIRFSLIRRYPEARKCVTFAAAIDVLRAYIEKHKSRPPPFLPRSKEPGSLQETVAFYFPRLDLKEGWMDRSILSNTHFHGSFSALVTRIDEFEPKTEGKWAGYTGCRFDVMWLSSDPISISTTEADKEALKAEAKNDIEIAHALKRGPDHASELNDAAIRQNLVDYDKQFGSENSWTAKAIKLFPDIKRKTQDAMPADANIRSVHMLTLAPINRYSALKERRDKLIEDNGRLQDYRNTKDIGIMANFLDTMDSRDYLLV</sequence>
<dbReference type="SUPFAM" id="SSF52540">
    <property type="entry name" value="P-loop containing nucleoside triphosphate hydrolases"/>
    <property type="match status" value="1"/>
</dbReference>
<keyword evidence="2" id="KW-1185">Reference proteome</keyword>
<protein>
    <submittedName>
        <fullName evidence="1">Uncharacterized protein</fullName>
    </submittedName>
</protein>
<reference evidence="1" key="1">
    <citation type="submission" date="2022-07" db="EMBL/GenBank/DDBJ databases">
        <title>Phylogenomic reconstructions and comparative analyses of Kickxellomycotina fungi.</title>
        <authorList>
            <person name="Reynolds N.K."/>
            <person name="Stajich J.E."/>
            <person name="Barry K."/>
            <person name="Grigoriev I.V."/>
            <person name="Crous P."/>
            <person name="Smith M.E."/>
        </authorList>
    </citation>
    <scope>NUCLEOTIDE SEQUENCE</scope>
    <source>
        <strain evidence="1">NRRL 1565</strain>
    </source>
</reference>
<gene>
    <name evidence="1" type="ORF">H4R20_005931</name>
</gene>
<dbReference type="AlphaFoldDB" id="A0A9W8HVS4"/>
<accession>A0A9W8HVS4</accession>
<dbReference type="Proteomes" id="UP001140094">
    <property type="component" value="Unassembled WGS sequence"/>
</dbReference>
<comment type="caution">
    <text evidence="1">The sequence shown here is derived from an EMBL/GenBank/DDBJ whole genome shotgun (WGS) entry which is preliminary data.</text>
</comment>
<evidence type="ECO:0000313" key="2">
    <source>
        <dbReference type="Proteomes" id="UP001140094"/>
    </source>
</evidence>
<feature type="non-terminal residue" evidence="1">
    <location>
        <position position="1"/>
    </location>
</feature>
<organism evidence="1 2">
    <name type="scientific">Coemansia guatemalensis</name>
    <dbReference type="NCBI Taxonomy" id="2761395"/>
    <lineage>
        <taxon>Eukaryota</taxon>
        <taxon>Fungi</taxon>
        <taxon>Fungi incertae sedis</taxon>
        <taxon>Zoopagomycota</taxon>
        <taxon>Kickxellomycotina</taxon>
        <taxon>Kickxellomycetes</taxon>
        <taxon>Kickxellales</taxon>
        <taxon>Kickxellaceae</taxon>
        <taxon>Coemansia</taxon>
    </lineage>
</organism>
<evidence type="ECO:0000313" key="1">
    <source>
        <dbReference type="EMBL" id="KAJ2795295.1"/>
    </source>
</evidence>
<dbReference type="OrthoDB" id="5565181at2759"/>
<dbReference type="Gene3D" id="3.40.50.300">
    <property type="entry name" value="P-loop containing nucleotide triphosphate hydrolases"/>
    <property type="match status" value="1"/>
</dbReference>